<name>A0A5J4NPC8_9TREM</name>
<feature type="region of interest" description="Disordered" evidence="5">
    <location>
        <begin position="280"/>
        <end position="350"/>
    </location>
</feature>
<evidence type="ECO:0000259" key="6">
    <source>
        <dbReference type="PROSITE" id="PS50105"/>
    </source>
</evidence>
<dbReference type="PANTHER" id="PTHR12247">
    <property type="entry name" value="POLYCOMB GROUP PROTEIN"/>
    <property type="match status" value="1"/>
</dbReference>
<dbReference type="Pfam" id="PF02820">
    <property type="entry name" value="MBT"/>
    <property type="match status" value="2"/>
</dbReference>
<dbReference type="GO" id="GO:0003682">
    <property type="term" value="F:chromatin binding"/>
    <property type="evidence" value="ECO:0007669"/>
    <property type="project" value="TreeGrafter"/>
</dbReference>
<feature type="region of interest" description="Disordered" evidence="5">
    <location>
        <begin position="429"/>
        <end position="460"/>
    </location>
</feature>
<dbReference type="SUPFAM" id="SSF63748">
    <property type="entry name" value="Tudor/PWWP/MBT"/>
    <property type="match status" value="3"/>
</dbReference>
<dbReference type="Gene3D" id="2.30.30.140">
    <property type="match status" value="3"/>
</dbReference>
<feature type="compositionally biased region" description="Basic residues" evidence="5">
    <location>
        <begin position="322"/>
        <end position="344"/>
    </location>
</feature>
<comment type="caution">
    <text evidence="7">The sequence shown here is derived from an EMBL/GenBank/DDBJ whole genome shotgun (WGS) entry which is preliminary data.</text>
</comment>
<dbReference type="Gene3D" id="1.10.150.50">
    <property type="entry name" value="Transcription Factor, Ets-1"/>
    <property type="match status" value="1"/>
</dbReference>
<dbReference type="CDD" id="cd20092">
    <property type="entry name" value="MBT_dScm-like_rpt2"/>
    <property type="match status" value="1"/>
</dbReference>
<dbReference type="Pfam" id="PF00536">
    <property type="entry name" value="SAM_1"/>
    <property type="match status" value="1"/>
</dbReference>
<dbReference type="InterPro" id="IPR013761">
    <property type="entry name" value="SAM/pointed_sf"/>
</dbReference>
<dbReference type="GO" id="GO:0005634">
    <property type="term" value="C:nucleus"/>
    <property type="evidence" value="ECO:0007669"/>
    <property type="project" value="UniProtKB-SubCell"/>
</dbReference>
<evidence type="ECO:0000313" key="8">
    <source>
        <dbReference type="Proteomes" id="UP000324629"/>
    </source>
</evidence>
<evidence type="ECO:0000256" key="5">
    <source>
        <dbReference type="SAM" id="MobiDB-lite"/>
    </source>
</evidence>
<dbReference type="SMART" id="SM00561">
    <property type="entry name" value="MBT"/>
    <property type="match status" value="2"/>
</dbReference>
<dbReference type="EMBL" id="QNGE01001673">
    <property type="protein sequence ID" value="KAA3677080.1"/>
    <property type="molecule type" value="Genomic_DNA"/>
</dbReference>
<keyword evidence="3" id="KW-0539">Nucleus</keyword>
<feature type="region of interest" description="Disordered" evidence="5">
    <location>
        <begin position="390"/>
        <end position="411"/>
    </location>
</feature>
<proteinExistence type="predicted"/>
<dbReference type="InterPro" id="IPR001660">
    <property type="entry name" value="SAM"/>
</dbReference>
<evidence type="ECO:0000256" key="1">
    <source>
        <dbReference type="ARBA" id="ARBA00004123"/>
    </source>
</evidence>
<organism evidence="7 8">
    <name type="scientific">Paragonimus westermani</name>
    <dbReference type="NCBI Taxonomy" id="34504"/>
    <lineage>
        <taxon>Eukaryota</taxon>
        <taxon>Metazoa</taxon>
        <taxon>Spiralia</taxon>
        <taxon>Lophotrochozoa</taxon>
        <taxon>Platyhelminthes</taxon>
        <taxon>Trematoda</taxon>
        <taxon>Digenea</taxon>
        <taxon>Plagiorchiida</taxon>
        <taxon>Troglotremata</taxon>
        <taxon>Troglotrematidae</taxon>
        <taxon>Paragonimus</taxon>
    </lineage>
</organism>
<dbReference type="PANTHER" id="PTHR12247:SF132">
    <property type="entry name" value="POLYCOMB PROTEIN SCM"/>
    <property type="match status" value="1"/>
</dbReference>
<protein>
    <submittedName>
        <fullName evidence="7">Sex comb on midleg-like protein 2</fullName>
    </submittedName>
</protein>
<sequence length="793" mass="87824">MRMSLYTSSDTSTSFEWDEYLTKTGGRPADSKCFKQSLVPPPNHFEVNTLLEAEDQRSAALDVQTISAYTVDGLRSRSSGLSGSNGNLTNSNRRPVLVTNPLSNVRRFRAAAFSLAQVVEVWGSRLRIRLVGTDDRNDCWFLVDSDQIRPYPSGESLQPPFGYMHNHLHWSRTLKTATEGAKFADPSWFIPLSYLFLHSFKPPPDPVDNCFQVGDKLEAVDRRNTQLICPASVGAVNGQHILVSFDGWSGAFDYWTRFDSRELFPVGWCKLAEYPLQAPGPNALRSPTSHSTPGPAGLRAPVQHPHRLSLDISVTTETPNRPKARLASRSRNRRLSRPVKRHVKSSAGKRASSLITIERRDANNVKNNPIGVVAATTSWPGVCEHEKTTNLDSSGDYNDSVNSSARSLSSPPVIHPATEDVSQCFLNLSGSSPDHPPPSIEAALPLPTEHSRTRRTSNSSDCVVRLQAKSPSAPADYAKPEQKSWQVVTMITPNSREKLRKTKTNKRHRHSIDKKAGGLRKKFKLVSGYFFLTTDSDITNRVAIISGKRDSERLNKFEPNEQPSQKCTTVDYEMDLPKAELVEPMRLSTNPTYQAPHSRQNLSLSTQAPLHLLCGDYSSNVPGVPFASKPGSYHNHHHNPESASSIEPTDDEITGGQPRAGVFGTFWYPPTKIDVSASKILDNYSTSQITDDYLDGQSLAPHVSSSTVSPSSLDLGPGPLPTPAYWTIDEVCHYLTTRDSSLTEVAQKFKHHEIDGQALLLLNMESLRNYLKIKLGPALKVDHLISRLKRGLL</sequence>
<evidence type="ECO:0000313" key="7">
    <source>
        <dbReference type="EMBL" id="KAA3677080.1"/>
    </source>
</evidence>
<comment type="subcellular location">
    <subcellularLocation>
        <location evidence="1">Nucleus</location>
    </subcellularLocation>
</comment>
<dbReference type="InterPro" id="IPR004092">
    <property type="entry name" value="Mbt"/>
</dbReference>
<keyword evidence="8" id="KW-1185">Reference proteome</keyword>
<feature type="region of interest" description="Disordered" evidence="5">
    <location>
        <begin position="628"/>
        <end position="655"/>
    </location>
</feature>
<feature type="domain" description="SAM" evidence="6">
    <location>
        <begin position="726"/>
        <end position="776"/>
    </location>
</feature>
<dbReference type="Proteomes" id="UP000324629">
    <property type="component" value="Unassembled WGS sequence"/>
</dbReference>
<dbReference type="AlphaFoldDB" id="A0A5J4NPC8"/>
<keyword evidence="2" id="KW-0677">Repeat</keyword>
<accession>A0A5J4NPC8</accession>
<feature type="repeat" description="MBT" evidence="4">
    <location>
        <begin position="168"/>
        <end position="279"/>
    </location>
</feature>
<dbReference type="PROSITE" id="PS51079">
    <property type="entry name" value="MBT"/>
    <property type="match status" value="1"/>
</dbReference>
<dbReference type="InterPro" id="IPR050548">
    <property type="entry name" value="PcG_chromatin_remod_factors"/>
</dbReference>
<gene>
    <name evidence="7" type="ORF">DEA37_0005820</name>
</gene>
<dbReference type="PROSITE" id="PS50105">
    <property type="entry name" value="SAM_DOMAIN"/>
    <property type="match status" value="1"/>
</dbReference>
<dbReference type="SUPFAM" id="SSF47769">
    <property type="entry name" value="SAM/Pointed domain"/>
    <property type="match status" value="1"/>
</dbReference>
<evidence type="ECO:0000256" key="4">
    <source>
        <dbReference type="PROSITE-ProRule" id="PRU00459"/>
    </source>
</evidence>
<dbReference type="GO" id="GO:0045892">
    <property type="term" value="P:negative regulation of DNA-templated transcription"/>
    <property type="evidence" value="ECO:0007669"/>
    <property type="project" value="TreeGrafter"/>
</dbReference>
<evidence type="ECO:0000256" key="2">
    <source>
        <dbReference type="ARBA" id="ARBA00022737"/>
    </source>
</evidence>
<dbReference type="GO" id="GO:0042393">
    <property type="term" value="F:histone binding"/>
    <property type="evidence" value="ECO:0007669"/>
    <property type="project" value="TreeGrafter"/>
</dbReference>
<feature type="compositionally biased region" description="Polar residues" evidence="5">
    <location>
        <begin position="390"/>
        <end position="410"/>
    </location>
</feature>
<evidence type="ECO:0000256" key="3">
    <source>
        <dbReference type="ARBA" id="ARBA00023242"/>
    </source>
</evidence>
<dbReference type="CDD" id="cd09509">
    <property type="entry name" value="SAM_Polycomb"/>
    <property type="match status" value="1"/>
</dbReference>
<reference evidence="7 8" key="1">
    <citation type="journal article" date="2019" name="Gigascience">
        <title>Whole-genome sequence of the oriental lung fluke Paragonimus westermani.</title>
        <authorList>
            <person name="Oey H."/>
            <person name="Zakrzewski M."/>
            <person name="Narain K."/>
            <person name="Devi K.R."/>
            <person name="Agatsuma T."/>
            <person name="Nawaratna S."/>
            <person name="Gobert G.N."/>
            <person name="Jones M.K."/>
            <person name="Ragan M.A."/>
            <person name="McManus D.P."/>
            <person name="Krause L."/>
        </authorList>
    </citation>
    <scope>NUCLEOTIDE SEQUENCE [LARGE SCALE GENOMIC DNA]</scope>
    <source>
        <strain evidence="7 8">IND2009</strain>
    </source>
</reference>